<dbReference type="FunFam" id="3.60.10.10:FF:000092">
    <property type="entry name" value="Type I inositol polyphosphate 5-phosphatase 5"/>
    <property type="match status" value="1"/>
</dbReference>
<dbReference type="GO" id="GO:0034485">
    <property type="term" value="F:phosphatidylinositol-3,4,5-trisphosphate 5-phosphatase activity"/>
    <property type="evidence" value="ECO:0007669"/>
    <property type="project" value="TreeGrafter"/>
</dbReference>
<feature type="domain" description="Pre-SET" evidence="16">
    <location>
        <begin position="851"/>
        <end position="912"/>
    </location>
</feature>
<dbReference type="OrthoDB" id="62798at2759"/>
<dbReference type="SMART" id="SM00128">
    <property type="entry name" value="IPPc"/>
    <property type="match status" value="1"/>
</dbReference>
<dbReference type="SMART" id="SM00317">
    <property type="entry name" value="SET"/>
    <property type="match status" value="1"/>
</dbReference>
<dbReference type="Pfam" id="PF02182">
    <property type="entry name" value="SAD_SRA"/>
    <property type="match status" value="1"/>
</dbReference>
<dbReference type="SUPFAM" id="SSF56219">
    <property type="entry name" value="DNase I-like"/>
    <property type="match status" value="1"/>
</dbReference>
<reference evidence="19 20" key="1">
    <citation type="submission" date="2020-02" db="EMBL/GenBank/DDBJ databases">
        <authorList>
            <person name="Ma Q."/>
            <person name="Huang Y."/>
            <person name="Song X."/>
            <person name="Pei D."/>
        </authorList>
    </citation>
    <scope>NUCLEOTIDE SEQUENCE [LARGE SCALE GENOMIC DNA]</scope>
    <source>
        <strain evidence="19">Sxm20200214</strain>
        <tissue evidence="19">Leaf</tissue>
    </source>
</reference>
<dbReference type="PANTHER" id="PTHR45666">
    <property type="entry name" value="TYPE IV INOSITOL POLYPHOSPHATE 5-PHOSPHATASE 9"/>
    <property type="match status" value="1"/>
</dbReference>
<dbReference type="SMART" id="SM00466">
    <property type="entry name" value="SRA"/>
    <property type="match status" value="1"/>
</dbReference>
<sequence>MSDPLYIFNKSQSEIVVESLLSPSNLRSSMPTQQIQSLRVFVATWNVGGKSPHSGLDLDALLHVHSEFDIYVLGFQEIVPLNAGNVLVLGDNEPAAKWLAMINQSLNKSSSSSSSSFGGRLGPKTPSFGAGSMFFAKPSLKKISESFRTECRRKLKVCNCSSFSEEIVRKYGRESCFRCPESLVNQTDLLCVDDEEEDDEDDEDEDEGGKVASLVSNQMMMKYGLVASKQMVGIFLTVWMRKELIQHVTHLRISCVTRGIMGCLGNKGCIAVSLQLYKTSFCFICSHLASGEREGDERRRNSDVIEILKNTTFPRICRTSFTRVPNRITKHDRVIWLGDLNYRIALSYTETKTLLDKNAWDALLNKDQLKIERDAGRVFKGWHEGKIFFAPTYKYSYNSDAYAGDTTKEKKNKRRTPAWCDRILWHGDGIRQLSYVRGESRFSDHRPVCAVFVVNVEVCEDHLSPPITLKPLFPSGNQAPPPFICSPPFGPFPPGFSPFYPFVSSSQPHTHQNSSQPSLVTPLRSFRSPNNNDVEVEPEEGCSTAKKRKKIPYKRTPPENLNFSSGITAAERENGNRKLVTSVITRYEALRRRFSQLEDAREAVSGINKRADLKAGSTCMSRGVRTNAKKRPGVVPGVEVGDVFFFRFEMCLVGLHSPSMAGIDYLTEEGTTIAATSIVSSGYYDNEEGDSHVLVYTGQGGGNADKEKQTSDQKMERGNLALEKSLFRNSPVRVIRGLKEASQSGGKIYVYDGLYEVKESWMEKGKSGHNTFKYKLVRAPGQPPAFATIQKWKAGLPSSREGLILTDLTSGVESICVSLVNEVDEENGPPYFAYSTKVTYSESFNLTQPSLGCDCISSSCRPGNLNCHCIRKNGGDYPYCGNGVLVSRKGMVYECSPSCPCSVCKNKVTQMGIKLRLEVFKTVNRGWGLRSWDPIRAGSFICIYAGEAKEKEQTMEIDDYAFDTTRVYTSFKWNYEHGLADEVDSEELSEEPEMPLPLVISAKNVGNVARFMNHSCSPNVFWQPVSYESNGQLCLHVAFFAISHIPPMTELTYDYGVTQPSEARDGNALHGMKECFCGSEYCRGSFG</sequence>
<dbReference type="Gene3D" id="2.30.280.10">
    <property type="entry name" value="SRA-YDG"/>
    <property type="match status" value="1"/>
</dbReference>
<evidence type="ECO:0000313" key="19">
    <source>
        <dbReference type="EMBL" id="KAG2310183.1"/>
    </source>
</evidence>
<dbReference type="InterPro" id="IPR003105">
    <property type="entry name" value="SRA_YDG"/>
</dbReference>
<dbReference type="InterPro" id="IPR003616">
    <property type="entry name" value="Post-SET_dom"/>
</dbReference>
<evidence type="ECO:0000256" key="6">
    <source>
        <dbReference type="ARBA" id="ARBA00022691"/>
    </source>
</evidence>
<evidence type="ECO:0000259" key="15">
    <source>
        <dbReference type="PROSITE" id="PS50280"/>
    </source>
</evidence>
<dbReference type="Pfam" id="PF05033">
    <property type="entry name" value="Pre-SET"/>
    <property type="match status" value="1"/>
</dbReference>
<evidence type="ECO:0000256" key="9">
    <source>
        <dbReference type="ARBA" id="ARBA00022833"/>
    </source>
</evidence>
<dbReference type="PROSITE" id="PS50868">
    <property type="entry name" value="POST_SET"/>
    <property type="match status" value="1"/>
</dbReference>
<dbReference type="GO" id="GO:0004439">
    <property type="term" value="F:phosphatidylinositol-4,5-bisphosphate 5-phosphatase activity"/>
    <property type="evidence" value="ECO:0007669"/>
    <property type="project" value="TreeGrafter"/>
</dbReference>
<evidence type="ECO:0000256" key="7">
    <source>
        <dbReference type="ARBA" id="ARBA00022723"/>
    </source>
</evidence>
<keyword evidence="7" id="KW-0479">Metal-binding</keyword>
<evidence type="ECO:0000256" key="10">
    <source>
        <dbReference type="ARBA" id="ARBA00022853"/>
    </source>
</evidence>
<comment type="subcellular location">
    <subcellularLocation>
        <location evidence="1">Chromosome</location>
        <location evidence="1">Centromere</location>
    </subcellularLocation>
    <subcellularLocation>
        <location evidence="13">Nucleus</location>
    </subcellularLocation>
</comment>
<dbReference type="InterPro" id="IPR046341">
    <property type="entry name" value="SET_dom_sf"/>
</dbReference>
<evidence type="ECO:0000256" key="11">
    <source>
        <dbReference type="ARBA" id="ARBA00023242"/>
    </source>
</evidence>
<dbReference type="Pfam" id="PF22669">
    <property type="entry name" value="Exo_endo_phos2"/>
    <property type="match status" value="1"/>
</dbReference>
<keyword evidence="11 13" id="KW-0539">Nucleus</keyword>
<dbReference type="InterPro" id="IPR045849">
    <property type="entry name" value="IP5P_plant"/>
</dbReference>
<dbReference type="GO" id="GO:0004445">
    <property type="term" value="F:inositol-polyphosphate 5-phosphatase activity"/>
    <property type="evidence" value="ECO:0007669"/>
    <property type="project" value="InterPro"/>
</dbReference>
<dbReference type="GO" id="GO:0005634">
    <property type="term" value="C:nucleus"/>
    <property type="evidence" value="ECO:0007669"/>
    <property type="project" value="UniProtKB-SubCell"/>
</dbReference>
<evidence type="ECO:0000256" key="13">
    <source>
        <dbReference type="PROSITE-ProRule" id="PRU00358"/>
    </source>
</evidence>
<evidence type="ECO:0000259" key="16">
    <source>
        <dbReference type="PROSITE" id="PS50867"/>
    </source>
</evidence>
<dbReference type="GO" id="GO:0000775">
    <property type="term" value="C:chromosome, centromeric region"/>
    <property type="evidence" value="ECO:0007669"/>
    <property type="project" value="UniProtKB-SubCell"/>
</dbReference>
<feature type="domain" description="SET" evidence="15">
    <location>
        <begin position="915"/>
        <end position="1056"/>
    </location>
</feature>
<evidence type="ECO:0000259" key="17">
    <source>
        <dbReference type="PROSITE" id="PS50868"/>
    </source>
</evidence>
<evidence type="ECO:0000256" key="14">
    <source>
        <dbReference type="SAM" id="MobiDB-lite"/>
    </source>
</evidence>
<keyword evidence="12" id="KW-0137">Centromere</keyword>
<evidence type="ECO:0000256" key="2">
    <source>
        <dbReference type="ARBA" id="ARBA00010768"/>
    </source>
</evidence>
<dbReference type="SMART" id="SM00468">
    <property type="entry name" value="PreSET"/>
    <property type="match status" value="1"/>
</dbReference>
<feature type="region of interest" description="Disordered" evidence="14">
    <location>
        <begin position="503"/>
        <end position="547"/>
    </location>
</feature>
<dbReference type="GO" id="GO:0008270">
    <property type="term" value="F:zinc ion binding"/>
    <property type="evidence" value="ECO:0007669"/>
    <property type="project" value="InterPro"/>
</dbReference>
<keyword evidence="10" id="KW-0156">Chromatin regulator</keyword>
<proteinExistence type="inferred from homology"/>
<dbReference type="InterPro" id="IPR000300">
    <property type="entry name" value="IPPc"/>
</dbReference>
<evidence type="ECO:0000256" key="8">
    <source>
        <dbReference type="ARBA" id="ARBA00022801"/>
    </source>
</evidence>
<dbReference type="GO" id="GO:0042054">
    <property type="term" value="F:histone methyltransferase activity"/>
    <property type="evidence" value="ECO:0007669"/>
    <property type="project" value="InterPro"/>
</dbReference>
<evidence type="ECO:0000313" key="20">
    <source>
        <dbReference type="Proteomes" id="UP000886595"/>
    </source>
</evidence>
<dbReference type="InterPro" id="IPR025794">
    <property type="entry name" value="H3-K9-MeTrfase_plant"/>
</dbReference>
<keyword evidence="6" id="KW-0949">S-adenosyl-L-methionine</keyword>
<evidence type="ECO:0000256" key="3">
    <source>
        <dbReference type="ARBA" id="ARBA00022454"/>
    </source>
</evidence>
<protein>
    <submittedName>
        <fullName evidence="19">Uncharacterized protein</fullName>
    </submittedName>
</protein>
<dbReference type="SUPFAM" id="SSF88697">
    <property type="entry name" value="PUA domain-like"/>
    <property type="match status" value="1"/>
</dbReference>
<comment type="caution">
    <text evidence="19">The sequence shown here is derived from an EMBL/GenBank/DDBJ whole genome shotgun (WGS) entry which is preliminary data.</text>
</comment>
<dbReference type="GO" id="GO:0032259">
    <property type="term" value="P:methylation"/>
    <property type="evidence" value="ECO:0007669"/>
    <property type="project" value="UniProtKB-KW"/>
</dbReference>
<comment type="similarity">
    <text evidence="2">Belongs to the inositol polyphosphate 5-phosphatase family.</text>
</comment>
<dbReference type="InterPro" id="IPR001214">
    <property type="entry name" value="SET_dom"/>
</dbReference>
<dbReference type="GO" id="GO:0046856">
    <property type="term" value="P:phosphatidylinositol dephosphorylation"/>
    <property type="evidence" value="ECO:0007669"/>
    <property type="project" value="InterPro"/>
</dbReference>
<accession>A0A8X7VFE6</accession>
<keyword evidence="20" id="KW-1185">Reference proteome</keyword>
<keyword evidence="5" id="KW-0808">Transferase</keyword>
<dbReference type="Pfam" id="PF00856">
    <property type="entry name" value="SET"/>
    <property type="match status" value="1"/>
</dbReference>
<evidence type="ECO:0000256" key="12">
    <source>
        <dbReference type="ARBA" id="ARBA00023328"/>
    </source>
</evidence>
<evidence type="ECO:0000256" key="5">
    <source>
        <dbReference type="ARBA" id="ARBA00022679"/>
    </source>
</evidence>
<dbReference type="Proteomes" id="UP000886595">
    <property type="component" value="Unassembled WGS sequence"/>
</dbReference>
<dbReference type="InterPro" id="IPR036691">
    <property type="entry name" value="Endo/exonu/phosph_ase_sf"/>
</dbReference>
<keyword evidence="3" id="KW-0158">Chromosome</keyword>
<dbReference type="AlphaFoldDB" id="A0A8X7VFE6"/>
<evidence type="ECO:0000256" key="1">
    <source>
        <dbReference type="ARBA" id="ARBA00004584"/>
    </source>
</evidence>
<dbReference type="PROSITE" id="PS51015">
    <property type="entry name" value="YDG"/>
    <property type="match status" value="1"/>
</dbReference>
<organism evidence="19 20">
    <name type="scientific">Brassica carinata</name>
    <name type="common">Ethiopian mustard</name>
    <name type="synonym">Abyssinian cabbage</name>
    <dbReference type="NCBI Taxonomy" id="52824"/>
    <lineage>
        <taxon>Eukaryota</taxon>
        <taxon>Viridiplantae</taxon>
        <taxon>Streptophyta</taxon>
        <taxon>Embryophyta</taxon>
        <taxon>Tracheophyta</taxon>
        <taxon>Spermatophyta</taxon>
        <taxon>Magnoliopsida</taxon>
        <taxon>eudicotyledons</taxon>
        <taxon>Gunneridae</taxon>
        <taxon>Pentapetalae</taxon>
        <taxon>rosids</taxon>
        <taxon>malvids</taxon>
        <taxon>Brassicales</taxon>
        <taxon>Brassicaceae</taxon>
        <taxon>Brassiceae</taxon>
        <taxon>Brassica</taxon>
    </lineage>
</organism>
<dbReference type="FunFam" id="2.30.280.10:FF:000003">
    <property type="entry name" value="Histone-lysine N-methyltransferase, H3 lysine-9 specific SUVH5"/>
    <property type="match status" value="1"/>
</dbReference>
<keyword evidence="9" id="KW-0862">Zinc</keyword>
<dbReference type="PROSITE" id="PS50280">
    <property type="entry name" value="SET"/>
    <property type="match status" value="1"/>
</dbReference>
<dbReference type="EMBL" id="JAAMPC010000005">
    <property type="protein sequence ID" value="KAG2310183.1"/>
    <property type="molecule type" value="Genomic_DNA"/>
</dbReference>
<keyword evidence="8" id="KW-0378">Hydrolase</keyword>
<dbReference type="Gene3D" id="3.60.10.10">
    <property type="entry name" value="Endonuclease/exonuclease/phosphatase"/>
    <property type="match status" value="2"/>
</dbReference>
<dbReference type="PANTHER" id="PTHR45666:SF20">
    <property type="entry name" value="TYPE I INOSITOL POLYPHOSPHATE 5-PHOSPHATASE 10"/>
    <property type="match status" value="1"/>
</dbReference>
<feature type="compositionally biased region" description="Polar residues" evidence="14">
    <location>
        <begin position="509"/>
        <end position="519"/>
    </location>
</feature>
<dbReference type="PROSITE" id="PS51575">
    <property type="entry name" value="SAM_MT43_SUVAR39_2"/>
    <property type="match status" value="1"/>
</dbReference>
<feature type="domain" description="Post-SET" evidence="17">
    <location>
        <begin position="1071"/>
        <end position="1087"/>
    </location>
</feature>
<dbReference type="PROSITE" id="PS50867">
    <property type="entry name" value="PRE_SET"/>
    <property type="match status" value="1"/>
</dbReference>
<evidence type="ECO:0000256" key="4">
    <source>
        <dbReference type="ARBA" id="ARBA00022603"/>
    </source>
</evidence>
<evidence type="ECO:0000259" key="18">
    <source>
        <dbReference type="PROSITE" id="PS51015"/>
    </source>
</evidence>
<keyword evidence="4" id="KW-0489">Methyltransferase</keyword>
<dbReference type="InterPro" id="IPR007728">
    <property type="entry name" value="Pre-SET_dom"/>
</dbReference>
<dbReference type="Gene3D" id="2.170.270.10">
    <property type="entry name" value="SET domain"/>
    <property type="match status" value="1"/>
</dbReference>
<dbReference type="SUPFAM" id="SSF82199">
    <property type="entry name" value="SET domain"/>
    <property type="match status" value="1"/>
</dbReference>
<dbReference type="FunFam" id="3.60.10.10:FF:000076">
    <property type="entry name" value="Type I inositol polyphosphate 5-phosphatase 8"/>
    <property type="match status" value="1"/>
</dbReference>
<dbReference type="FunFam" id="2.170.270.10:FF:000051">
    <property type="entry name" value="Histone-lysine N-methyltransferase, H3 lysine-9 specific SUVH6"/>
    <property type="match status" value="1"/>
</dbReference>
<dbReference type="InterPro" id="IPR036987">
    <property type="entry name" value="SRA-YDG_sf"/>
</dbReference>
<feature type="domain" description="YDG" evidence="18">
    <location>
        <begin position="633"/>
        <end position="778"/>
    </location>
</feature>
<dbReference type="InterPro" id="IPR015947">
    <property type="entry name" value="PUA-like_sf"/>
</dbReference>
<dbReference type="GO" id="GO:0003676">
    <property type="term" value="F:nucleic acid binding"/>
    <property type="evidence" value="ECO:0007669"/>
    <property type="project" value="UniProtKB-ARBA"/>
</dbReference>
<gene>
    <name evidence="19" type="ORF">Bca52824_021740</name>
</gene>
<name>A0A8X7VFE6_BRACI</name>